<dbReference type="InterPro" id="IPR001509">
    <property type="entry name" value="Epimerase_deHydtase"/>
</dbReference>
<proteinExistence type="predicted"/>
<dbReference type="InterPro" id="IPR036291">
    <property type="entry name" value="NAD(P)-bd_dom_sf"/>
</dbReference>
<evidence type="ECO:0000313" key="3">
    <source>
        <dbReference type="Proteomes" id="UP001595693"/>
    </source>
</evidence>
<reference evidence="3" key="1">
    <citation type="journal article" date="2019" name="Int. J. Syst. Evol. Microbiol.">
        <title>The Global Catalogue of Microorganisms (GCM) 10K type strain sequencing project: providing services to taxonomists for standard genome sequencing and annotation.</title>
        <authorList>
            <consortium name="The Broad Institute Genomics Platform"/>
            <consortium name="The Broad Institute Genome Sequencing Center for Infectious Disease"/>
            <person name="Wu L."/>
            <person name="Ma J."/>
        </authorList>
    </citation>
    <scope>NUCLEOTIDE SEQUENCE [LARGE SCALE GENOMIC DNA]</scope>
    <source>
        <strain evidence="3">CCUG 2113</strain>
    </source>
</reference>
<dbReference type="PANTHER" id="PTHR43245">
    <property type="entry name" value="BIFUNCTIONAL POLYMYXIN RESISTANCE PROTEIN ARNA"/>
    <property type="match status" value="1"/>
</dbReference>
<sequence length="300" mass="32379">MVSEQAPLVAQGLRDLQGLRFTVVGAAGFVGARLCATLQARGAQVWAPARREPWPWLVPLGHVIYCAGLTADYLARPFDTVEAHVSHLAQVLGYGLEQGALESLVYLSSTRLYDGQGEGLANEAAVLPLDPASPRHLYDFSKGLGESLCHVAGQGRARVARLACVYEGPLDADGFLPALLRQVLAARSAGVARVEVSSSPHFARDYVHLDDVVEALIRIAVSGRQPVYNVASGVNVSNASLFECLARRWGCEVLPLLQTVPGPVPLVDIERLRTELHWRPRSLFDVLDDVLAACQGDRTC</sequence>
<dbReference type="EMBL" id="JBHSAJ010000066">
    <property type="protein sequence ID" value="MFC3937436.1"/>
    <property type="molecule type" value="Genomic_DNA"/>
</dbReference>
<dbReference type="Proteomes" id="UP001595693">
    <property type="component" value="Unassembled WGS sequence"/>
</dbReference>
<feature type="domain" description="NAD-dependent epimerase/dehydratase" evidence="1">
    <location>
        <begin position="62"/>
        <end position="231"/>
    </location>
</feature>
<dbReference type="SUPFAM" id="SSF51735">
    <property type="entry name" value="NAD(P)-binding Rossmann-fold domains"/>
    <property type="match status" value="1"/>
</dbReference>
<comment type="caution">
    <text evidence="2">The sequence shown here is derived from an EMBL/GenBank/DDBJ whole genome shotgun (WGS) entry which is preliminary data.</text>
</comment>
<dbReference type="Gene3D" id="3.40.50.720">
    <property type="entry name" value="NAD(P)-binding Rossmann-like Domain"/>
    <property type="match status" value="1"/>
</dbReference>
<dbReference type="CDD" id="cd08946">
    <property type="entry name" value="SDR_e"/>
    <property type="match status" value="1"/>
</dbReference>
<name>A0ABV8DFV0_9BURK</name>
<dbReference type="InterPro" id="IPR050177">
    <property type="entry name" value="Lipid_A_modif_metabolic_enz"/>
</dbReference>
<organism evidence="2 3">
    <name type="scientific">Acidovorax facilis</name>
    <dbReference type="NCBI Taxonomy" id="12917"/>
    <lineage>
        <taxon>Bacteria</taxon>
        <taxon>Pseudomonadati</taxon>
        <taxon>Pseudomonadota</taxon>
        <taxon>Betaproteobacteria</taxon>
        <taxon>Burkholderiales</taxon>
        <taxon>Comamonadaceae</taxon>
        <taxon>Acidovorax</taxon>
    </lineage>
</organism>
<accession>A0ABV8DFV0</accession>
<keyword evidence="3" id="KW-1185">Reference proteome</keyword>
<dbReference type="RefSeq" id="WP_252635618.1">
    <property type="nucleotide sequence ID" value="NZ_JAMXAX010000023.1"/>
</dbReference>
<protein>
    <submittedName>
        <fullName evidence="2">NAD-dependent epimerase/dehydratase family protein</fullName>
    </submittedName>
</protein>
<evidence type="ECO:0000259" key="1">
    <source>
        <dbReference type="Pfam" id="PF01370"/>
    </source>
</evidence>
<evidence type="ECO:0000313" key="2">
    <source>
        <dbReference type="EMBL" id="MFC3937436.1"/>
    </source>
</evidence>
<dbReference type="PANTHER" id="PTHR43245:SF55">
    <property type="entry name" value="NAD(P)-BINDING DOMAIN-CONTAINING PROTEIN"/>
    <property type="match status" value="1"/>
</dbReference>
<dbReference type="Pfam" id="PF01370">
    <property type="entry name" value="Epimerase"/>
    <property type="match status" value="1"/>
</dbReference>
<gene>
    <name evidence="2" type="ORF">ACFOW3_22670</name>
</gene>